<evidence type="ECO:0000256" key="3">
    <source>
        <dbReference type="PROSITE-ProRule" id="PRU00023"/>
    </source>
</evidence>
<organism evidence="6 7">
    <name type="scientific">Tritrichomonas musculus</name>
    <dbReference type="NCBI Taxonomy" id="1915356"/>
    <lineage>
        <taxon>Eukaryota</taxon>
        <taxon>Metamonada</taxon>
        <taxon>Parabasalia</taxon>
        <taxon>Tritrichomonadida</taxon>
        <taxon>Tritrichomonadidae</taxon>
        <taxon>Tritrichomonas</taxon>
    </lineage>
</organism>
<dbReference type="SUPFAM" id="SSF81901">
    <property type="entry name" value="HCP-like"/>
    <property type="match status" value="1"/>
</dbReference>
<dbReference type="Pfam" id="PF08238">
    <property type="entry name" value="Sel1"/>
    <property type="match status" value="2"/>
</dbReference>
<comment type="caution">
    <text evidence="6">The sequence shown here is derived from an EMBL/GenBank/DDBJ whole genome shotgun (WGS) entry which is preliminary data.</text>
</comment>
<dbReference type="PANTHER" id="PTHR27001:SF931">
    <property type="entry name" value="OS11G0664100 PROTEIN"/>
    <property type="match status" value="1"/>
</dbReference>
<keyword evidence="3" id="KW-0040">ANK repeat</keyword>
<dbReference type="InterPro" id="IPR036770">
    <property type="entry name" value="Ankyrin_rpt-contain_sf"/>
</dbReference>
<dbReference type="Gene3D" id="1.10.510.10">
    <property type="entry name" value="Transferase(Phosphotransferase) domain 1"/>
    <property type="match status" value="1"/>
</dbReference>
<feature type="repeat" description="ANK" evidence="3">
    <location>
        <begin position="672"/>
        <end position="704"/>
    </location>
</feature>
<sequence length="1228" mass="140328">MLNFPLSSKEIRSEDYTKVRDIKPGVVTLMKLRKTGELFVFQTRNEKTDRKNFIQILQKIYFTFRPSILHLSGFILSPHRIISTKYMKNGSLSQYLDFKSNKESTHQDLTPTAKSIIIFGIASTFEYLHSQKIVQSPFDPSDVILSDEFHPLIQLCSICQNIKKTNSRFQAPEYISKGTYSEKSDVFVFGVILYELSSSSEFQSVSSLNSGKNTISKLANSIILECCSNDPTSRPSFNAIANKLQNTNEPLFKDENKSLVTAFHEQTLAYNKMNNYTLSKKFRDGNELPKDLGMAAYLMKKAADKDHDPKAQFSYGKILSNGIGVEKNIKESKKYLELSADAGYEKATKQLIVLKRREDLEWPMFFQSRLLNLTSSSHKETVQMIIDADEEKQVIAAYTFFTMLKIKPIMTQKYVRIIVDVCKKCPSFNENVLEAAFSSLNAFSVAFLYHLFTKKIFSIHNLLDCLTENDFDDPDLLTFFLFWFGPEIRLVDDQLLDEFIQETGFNYNERELKHQRSLHHPSHPLLQVIQRDNPTEFNLIPPEKFRFQIPLDCYDPISISLQGKTPADYAAFLACYHIFPKIVTPKDFSPSLIKNAIHGGSIEILNHLKEMHADFTDSLRNAVLFHQQNVLDWILLNNLDVWSKDLILYASASNYVKFLVDYRCDPHFKDDVGNSAIHIASRYGSVDFLKILFAFYDDLDINEPNDKGITPLQFAYDNDQKAVILFIQELTGIDENNSYSFDKFSKYSDDFIKSKKVEVSDDDDFLKLEEEANKDFGDGSYDDIVDNDRSSDVSSFDPSNEKKKLKFGNNYTAPKIVFSSDEFSDLERDTTYMTNYIKKILTNDIFDEFKKAQEKGIPLFKMIEIPPNLNRPFQISQDYSDLIVDVINEMIETDELTNVTYDKYIDKLNKLFYTESHENKFKEDSPKQVINAYKKLFDQSCQTDCLDFIFTRSDKLLKNQLFDILDMATEKSFEGSELETLVINLDKDIKYSPKNKNVNNSPIIPRISPQKPKLVCPTPPLVPPPPPSDPPSPPPSPPATPPPPPATPPSPPATPPSPPASPPDQKSEPIPKSLPESPHESSSQLQDEPFSQDISIETPPQSPGQVTEESFSHEFSIESLPQESPVGSPHQSPSLSPNESYEIDENEIREQIKEALTASLFEQMSEAQSEGKLPELIPGESEIVDFINFTAQMEQLCDYSYDEYIEHLVDAYIDSYAQDDYMEDRTDF</sequence>
<gene>
    <name evidence="6" type="ORF">M9Y10_029203</name>
</gene>
<feature type="domain" description="Protein kinase" evidence="5">
    <location>
        <begin position="1"/>
        <end position="252"/>
    </location>
</feature>
<dbReference type="Pfam" id="PF12796">
    <property type="entry name" value="Ank_2"/>
    <property type="match status" value="1"/>
</dbReference>
<dbReference type="Pfam" id="PF07714">
    <property type="entry name" value="PK_Tyr_Ser-Thr"/>
    <property type="match status" value="1"/>
</dbReference>
<dbReference type="EMBL" id="JAPFFF010000004">
    <property type="protein sequence ID" value="KAK8891981.1"/>
    <property type="molecule type" value="Genomic_DNA"/>
</dbReference>
<feature type="compositionally biased region" description="Polar residues" evidence="4">
    <location>
        <begin position="1129"/>
        <end position="1139"/>
    </location>
</feature>
<evidence type="ECO:0000256" key="2">
    <source>
        <dbReference type="ARBA" id="ARBA00022840"/>
    </source>
</evidence>
<dbReference type="InterPro" id="IPR006597">
    <property type="entry name" value="Sel1-like"/>
</dbReference>
<name>A0ABR2KML9_9EUKA</name>
<keyword evidence="2" id="KW-0067">ATP-binding</keyword>
<dbReference type="Gene3D" id="1.25.40.20">
    <property type="entry name" value="Ankyrin repeat-containing domain"/>
    <property type="match status" value="1"/>
</dbReference>
<dbReference type="InterPro" id="IPR011990">
    <property type="entry name" value="TPR-like_helical_dom_sf"/>
</dbReference>
<dbReference type="InterPro" id="IPR001245">
    <property type="entry name" value="Ser-Thr/Tyr_kinase_cat_dom"/>
</dbReference>
<dbReference type="InterPro" id="IPR000719">
    <property type="entry name" value="Prot_kinase_dom"/>
</dbReference>
<dbReference type="SMART" id="SM00671">
    <property type="entry name" value="SEL1"/>
    <property type="match status" value="2"/>
</dbReference>
<dbReference type="PANTHER" id="PTHR27001">
    <property type="entry name" value="OS01G0253100 PROTEIN"/>
    <property type="match status" value="1"/>
</dbReference>
<evidence type="ECO:0000256" key="4">
    <source>
        <dbReference type="SAM" id="MobiDB-lite"/>
    </source>
</evidence>
<keyword evidence="1" id="KW-0547">Nucleotide-binding</keyword>
<evidence type="ECO:0000313" key="7">
    <source>
        <dbReference type="Proteomes" id="UP001470230"/>
    </source>
</evidence>
<feature type="compositionally biased region" description="Polar residues" evidence="4">
    <location>
        <begin position="1092"/>
        <end position="1107"/>
    </location>
</feature>
<dbReference type="Proteomes" id="UP001470230">
    <property type="component" value="Unassembled WGS sequence"/>
</dbReference>
<dbReference type="SUPFAM" id="SSF56112">
    <property type="entry name" value="Protein kinase-like (PK-like)"/>
    <property type="match status" value="1"/>
</dbReference>
<dbReference type="Gene3D" id="1.25.40.10">
    <property type="entry name" value="Tetratricopeptide repeat domain"/>
    <property type="match status" value="1"/>
</dbReference>
<evidence type="ECO:0000313" key="6">
    <source>
        <dbReference type="EMBL" id="KAK8891981.1"/>
    </source>
</evidence>
<dbReference type="PROSITE" id="PS50011">
    <property type="entry name" value="PROTEIN_KINASE_DOM"/>
    <property type="match status" value="1"/>
</dbReference>
<feature type="compositionally biased region" description="Pro residues" evidence="4">
    <location>
        <begin position="1017"/>
        <end position="1062"/>
    </location>
</feature>
<dbReference type="PROSITE" id="PS50088">
    <property type="entry name" value="ANK_REPEAT"/>
    <property type="match status" value="1"/>
</dbReference>
<reference evidence="6 7" key="1">
    <citation type="submission" date="2024-04" db="EMBL/GenBank/DDBJ databases">
        <title>Tritrichomonas musculus Genome.</title>
        <authorList>
            <person name="Alves-Ferreira E."/>
            <person name="Grigg M."/>
            <person name="Lorenzi H."/>
            <person name="Galac M."/>
        </authorList>
    </citation>
    <scope>NUCLEOTIDE SEQUENCE [LARGE SCALE GENOMIC DNA]</scope>
    <source>
        <strain evidence="6 7">EAF2021</strain>
    </source>
</reference>
<proteinExistence type="predicted"/>
<evidence type="ECO:0000256" key="1">
    <source>
        <dbReference type="ARBA" id="ARBA00022741"/>
    </source>
</evidence>
<keyword evidence="7" id="KW-1185">Reference proteome</keyword>
<dbReference type="InterPro" id="IPR011009">
    <property type="entry name" value="Kinase-like_dom_sf"/>
</dbReference>
<dbReference type="SUPFAM" id="SSF48403">
    <property type="entry name" value="Ankyrin repeat"/>
    <property type="match status" value="1"/>
</dbReference>
<accession>A0ABR2KML9</accession>
<evidence type="ECO:0000259" key="5">
    <source>
        <dbReference type="PROSITE" id="PS50011"/>
    </source>
</evidence>
<feature type="region of interest" description="Disordered" evidence="4">
    <location>
        <begin position="991"/>
        <end position="1145"/>
    </location>
</feature>
<dbReference type="InterPro" id="IPR002110">
    <property type="entry name" value="Ankyrin_rpt"/>
</dbReference>
<protein>
    <recommendedName>
        <fullName evidence="5">Protein kinase domain-containing protein</fullName>
    </recommendedName>
</protein>